<dbReference type="EMBL" id="MN738944">
    <property type="protein sequence ID" value="QHT32505.1"/>
    <property type="molecule type" value="Genomic_DNA"/>
</dbReference>
<name>A0A6C0EZA2_9ZZZZ</name>
<sequence>MKKHAKIMLWLIFFVFFQDFFKNSKNGQIYLSIFQTLEYFWTFYLQII</sequence>
<evidence type="ECO:0000313" key="1">
    <source>
        <dbReference type="EMBL" id="QHT32505.1"/>
    </source>
</evidence>
<reference evidence="1" key="1">
    <citation type="journal article" date="2020" name="Nature">
        <title>Giant virus diversity and host interactions through global metagenomics.</title>
        <authorList>
            <person name="Schulz F."/>
            <person name="Roux S."/>
            <person name="Paez-Espino D."/>
            <person name="Jungbluth S."/>
            <person name="Walsh D.A."/>
            <person name="Denef V.J."/>
            <person name="McMahon K.D."/>
            <person name="Konstantinidis K.T."/>
            <person name="Eloe-Fadrosh E.A."/>
            <person name="Kyrpides N.C."/>
            <person name="Woyke T."/>
        </authorList>
    </citation>
    <scope>NUCLEOTIDE SEQUENCE</scope>
    <source>
        <strain evidence="1">GVMAG-M-3300009161-30</strain>
    </source>
</reference>
<dbReference type="AlphaFoldDB" id="A0A6C0EZA2"/>
<protein>
    <submittedName>
        <fullName evidence="1">Uncharacterized protein</fullName>
    </submittedName>
</protein>
<proteinExistence type="predicted"/>
<accession>A0A6C0EZA2</accession>
<organism evidence="1">
    <name type="scientific">viral metagenome</name>
    <dbReference type="NCBI Taxonomy" id="1070528"/>
    <lineage>
        <taxon>unclassified sequences</taxon>
        <taxon>metagenomes</taxon>
        <taxon>organismal metagenomes</taxon>
    </lineage>
</organism>